<dbReference type="AlphaFoldDB" id="A0A2U1B7B8"/>
<evidence type="ECO:0008006" key="5">
    <source>
        <dbReference type="Google" id="ProtNLM"/>
    </source>
</evidence>
<dbReference type="GeneID" id="78294446"/>
<reference evidence="2 3" key="1">
    <citation type="submission" date="2018-04" db="EMBL/GenBank/DDBJ databases">
        <title>Genomic Encyclopedia of Type Strains, Phase IV (KMG-IV): sequencing the most valuable type-strain genomes for metagenomic binning, comparative biology and taxonomic classification.</title>
        <authorList>
            <person name="Goeker M."/>
        </authorList>
    </citation>
    <scope>NUCLEOTIDE SEQUENCE [LARGE SCALE GENOMIC DNA]</scope>
    <source>
        <strain evidence="2 3">DSM 14823</strain>
    </source>
</reference>
<dbReference type="PANTHER" id="PTHR36848:SF2">
    <property type="entry name" value="SECRETED PROTEIN"/>
    <property type="match status" value="1"/>
</dbReference>
<dbReference type="InterPro" id="IPR029062">
    <property type="entry name" value="Class_I_gatase-like"/>
</dbReference>
<dbReference type="Gene3D" id="3.40.50.880">
    <property type="match status" value="1"/>
</dbReference>
<gene>
    <name evidence="2" type="ORF">C8D82_1069</name>
    <name evidence="1" type="ORF">HF882_16795</name>
</gene>
<organism evidence="2 3">
    <name type="scientific">Victivallis vadensis</name>
    <dbReference type="NCBI Taxonomy" id="172901"/>
    <lineage>
        <taxon>Bacteria</taxon>
        <taxon>Pseudomonadati</taxon>
        <taxon>Lentisphaerota</taxon>
        <taxon>Lentisphaeria</taxon>
        <taxon>Victivallales</taxon>
        <taxon>Victivallaceae</taxon>
        <taxon>Victivallis</taxon>
    </lineage>
</organism>
<evidence type="ECO:0000313" key="3">
    <source>
        <dbReference type="Proteomes" id="UP000245959"/>
    </source>
</evidence>
<name>A0A2U1B7B8_9BACT</name>
<dbReference type="PANTHER" id="PTHR36848">
    <property type="entry name" value="DNA-BINDING PROTEIN (PUTATIVE SECRETED PROTEIN)-RELATED"/>
    <property type="match status" value="1"/>
</dbReference>
<proteinExistence type="predicted"/>
<dbReference type="InterPro" id="IPR053161">
    <property type="entry name" value="Ulvan_degrading_GH"/>
</dbReference>
<keyword evidence="3" id="KW-1185">Reference proteome</keyword>
<dbReference type="Proteomes" id="UP000245959">
    <property type="component" value="Unassembled WGS sequence"/>
</dbReference>
<dbReference type="RefSeq" id="WP_116883127.1">
    <property type="nucleotide sequence ID" value="NZ_CABMMC010000077.1"/>
</dbReference>
<dbReference type="EMBL" id="QEKH01000006">
    <property type="protein sequence ID" value="PVY44492.1"/>
    <property type="molecule type" value="Genomic_DNA"/>
</dbReference>
<dbReference type="Proteomes" id="UP000576225">
    <property type="component" value="Unassembled WGS sequence"/>
</dbReference>
<accession>A0A2U1B7B8</accession>
<protein>
    <recommendedName>
        <fullName evidence="5">Alpha-L-rhamnosidase-like protein</fullName>
    </recommendedName>
</protein>
<reference evidence="1 4" key="2">
    <citation type="submission" date="2020-04" db="EMBL/GenBank/DDBJ databases">
        <authorList>
            <person name="Hitch T.C.A."/>
            <person name="Wylensek D."/>
            <person name="Clavel T."/>
        </authorList>
    </citation>
    <scope>NUCLEOTIDE SEQUENCE [LARGE SCALE GENOMIC DNA]</scope>
    <source>
        <strain evidence="1 4">COR2-253-APC-1A</strain>
    </source>
</reference>
<evidence type="ECO:0000313" key="4">
    <source>
        <dbReference type="Proteomes" id="UP000576225"/>
    </source>
</evidence>
<evidence type="ECO:0000313" key="2">
    <source>
        <dbReference type="EMBL" id="PVY44492.1"/>
    </source>
</evidence>
<dbReference type="OrthoDB" id="9761519at2"/>
<dbReference type="EMBL" id="JABAEW010000040">
    <property type="protein sequence ID" value="NMD88245.1"/>
    <property type="molecule type" value="Genomic_DNA"/>
</dbReference>
<sequence>MKNLYADEQSKSFESIFADPKALYRETPFWAWNCELKPDQLKRQILNFKKMGMGGFHMHARTGLGTPYLSPEFMARVRECVETAKSEEMLAWLYDEDRWPSGAAGGLVTKEPEFRARYLLLTSEKRTEAPDAANDDSGKLLACYSIRLDADGALDSYKRIGADEPAEEGAEKFYAYRMVETSDPWFNDQAYVDTLNPAAIRKFVDVTYEAYFKSVGDEFNKTIPAIFTDEPQFTRKTVLKFAREKRDVRMPFTDDLPETYRAAYDADFFETFPEVIWELPGGKYSLARYRYHDHVAERFSSAFADTIGGWCEEHGIRFSGHMMEEPTLESQTHALGEAMRSYRSFQLPGIDMLCDWMEFTTAKQAASASHQYGRGGVLSELDGVTDWDFNFMGHKGHGDWQAALGVTVRVPHLAWVSMAGEAKRDYPASISYQSPWHDKYRLIADHFARVNAAMTRGRARVRVGVIHPIESFWLVYGPQDRTAARREQAEEAFENTVSWLLRGLVDFDFISESLLPGQSPVQLGKSFIVGEMGYDVVVVPPTVTLRGSTLDRLEKFRAAGGRVIFAGDVATLCDAQESERPAQVARKCEAIPFTRTALLGALESVRELEVVKKADGYPLATLVSQMRNDGPYRYLFLANTERLGEGHETLVKVRGGFQVEYLDTQTGAITPVEARHENGWTVFDFCFYPHGHLLVRLTAAEESRGGKIAQPLLGDRAVEAATVGRLSGTMPVSLDEPNVLVLDMPKWRLEGDAGWQGPEEILRLDNQVRERLGLRERGGHIVQPWVYGKDYRKLATLELSYRFDSLVKVENPLFAMEEPERAELFLDGRPVEFEECGWWTDESLRTTMLPAIEPGEHELLVKIAYSNSGNVEKCFLLGDFGVELRGDSARLTAPVRELYWGDATRQGLPFYGGNITYHCRFNLKEAQELDLRLPSRVTNTPTGMTCPNAAREVPFAAYRGTLVSAALDGKPAGDLAFAPFQCALGKVEAGEHRLDLTLYGSRVNSAGALHLAFRMNWMGPGAWRTEGDMFSYEYQVQPFGIITAPKLLKH</sequence>
<evidence type="ECO:0000313" key="1">
    <source>
        <dbReference type="EMBL" id="NMD88245.1"/>
    </source>
</evidence>
<comment type="caution">
    <text evidence="2">The sequence shown here is derived from an EMBL/GenBank/DDBJ whole genome shotgun (WGS) entry which is preliminary data.</text>
</comment>